<organism evidence="1 2">
    <name type="scientific">Sedimenticola thiotaurini</name>
    <dbReference type="NCBI Taxonomy" id="1543721"/>
    <lineage>
        <taxon>Bacteria</taxon>
        <taxon>Pseudomonadati</taxon>
        <taxon>Pseudomonadota</taxon>
        <taxon>Gammaproteobacteria</taxon>
        <taxon>Chromatiales</taxon>
        <taxon>Sedimenticolaceae</taxon>
        <taxon>Sedimenticola</taxon>
    </lineage>
</organism>
<evidence type="ECO:0000313" key="1">
    <source>
        <dbReference type="EMBL" id="AKH20870.1"/>
    </source>
</evidence>
<name>A0A0F7K113_9GAMM</name>
<dbReference type="AlphaFoldDB" id="A0A0F7K113"/>
<proteinExistence type="predicted"/>
<dbReference type="Pfam" id="PF03692">
    <property type="entry name" value="CxxCxxCC"/>
    <property type="match status" value="1"/>
</dbReference>
<keyword evidence="2" id="KW-1185">Reference proteome</keyword>
<dbReference type="InterPro" id="IPR005358">
    <property type="entry name" value="Puta_zinc/iron-chelating_dom"/>
</dbReference>
<gene>
    <name evidence="1" type="ORF">AAY24_11480</name>
</gene>
<reference evidence="1 2" key="1">
    <citation type="journal article" date="2015" name="Genome Announc.">
        <title>Complete Genome Sequence of Sedimenticola thiotaurini Strain SIP-G1, a Polyphosphate- and Polyhydroxyalkanoate-Accumulating Sulfur-Oxidizing Gammaproteobacterium Isolated from Salt Marsh Sediments.</title>
        <authorList>
            <person name="Flood B.E."/>
            <person name="Jones D.S."/>
            <person name="Bailey J.V."/>
        </authorList>
    </citation>
    <scope>NUCLEOTIDE SEQUENCE [LARGE SCALE GENOMIC DNA]</scope>
    <source>
        <strain evidence="1 2">SIP-G1</strain>
    </source>
</reference>
<sequence>MDDLAVTNKCSRCINSICCTYTTEALGVAPRSKADFDHLLWQVSHQGVELYKDEGEWYLMFLGRCEHLQADGGCGIYEERPQICRDYDNDWCEYDAPAEEGFELHFRNYGELLAYCKKRFKSWGKR</sequence>
<dbReference type="Proteomes" id="UP000034410">
    <property type="component" value="Chromosome"/>
</dbReference>
<evidence type="ECO:0000313" key="2">
    <source>
        <dbReference type="Proteomes" id="UP000034410"/>
    </source>
</evidence>
<dbReference type="EMBL" id="CP011412">
    <property type="protein sequence ID" value="AKH20870.1"/>
    <property type="molecule type" value="Genomic_DNA"/>
</dbReference>
<dbReference type="PATRIC" id="fig|1543721.4.peg.2379"/>
<dbReference type="OrthoDB" id="71604at2"/>
<dbReference type="KEGG" id="seds:AAY24_11480"/>
<evidence type="ECO:0008006" key="3">
    <source>
        <dbReference type="Google" id="ProtNLM"/>
    </source>
</evidence>
<protein>
    <recommendedName>
        <fullName evidence="3">YkgJ family cysteine cluster protein</fullName>
    </recommendedName>
</protein>
<accession>A0A0F7K113</accession>
<dbReference type="RefSeq" id="WP_046859799.1">
    <property type="nucleotide sequence ID" value="NZ_CP011412.1"/>
</dbReference>